<dbReference type="InterPro" id="IPR006131">
    <property type="entry name" value="Asp_carbamoyltransf_Asp/Orn-bd"/>
</dbReference>
<protein>
    <submittedName>
        <fullName evidence="5">Aspartate carbamoyltransferase</fullName>
    </submittedName>
</protein>
<dbReference type="AlphaFoldDB" id="A0A285NQ29"/>
<comment type="similarity">
    <text evidence="2">Belongs to the aspartate/ornithine carbamoyltransferase superfamily.</text>
</comment>
<dbReference type="SUPFAM" id="SSF53671">
    <property type="entry name" value="Aspartate/ornithine carbamoyltransferase"/>
    <property type="match status" value="1"/>
</dbReference>
<dbReference type="GO" id="GO:0016743">
    <property type="term" value="F:carboxyl- or carbamoyltransferase activity"/>
    <property type="evidence" value="ECO:0007669"/>
    <property type="project" value="InterPro"/>
</dbReference>
<sequence>MKHLISVFELTKDQVSDLFDLFIQFKRGRQEKLKGDVALLFLESSTRTRLSFEKACRNLGLNTYYAGAKETSLEKGETFYDTIKTLSSLGFKALVFRVPFVLFPYSAYLNEGISLINAGDGTHQHPTQGLIDLFTAMEVHGSLEGLKVLYVGDIYHSRVFRSGAYLFSMYSASVGVLGPKTLVPSDLSPFGVCCIFDSWEEAIEWADLVICLRLQEERFRENFIPSKESYFLQFGLTKDRYQKLRGFFMHPGPVNVNVDISEDVVYAEKSLILRQVENGVYTRMAVLYKLLKDA</sequence>
<feature type="domain" description="Aspartate/ornithine carbamoyltransferase carbamoyl-P binding" evidence="4">
    <location>
        <begin position="2"/>
        <end position="138"/>
    </location>
</feature>
<dbReference type="OrthoDB" id="9802587at2"/>
<dbReference type="PANTHER" id="PTHR45753:SF6">
    <property type="entry name" value="ASPARTATE CARBAMOYLTRANSFERASE"/>
    <property type="match status" value="1"/>
</dbReference>
<dbReference type="Proteomes" id="UP000218627">
    <property type="component" value="Unassembled WGS sequence"/>
</dbReference>
<accession>A0A285NQ29</accession>
<dbReference type="NCBIfam" id="NF002032">
    <property type="entry name" value="PRK00856.1"/>
    <property type="match status" value="1"/>
</dbReference>
<gene>
    <name evidence="5" type="ORF">SAMN06265353_0291</name>
</gene>
<evidence type="ECO:0000256" key="1">
    <source>
        <dbReference type="ARBA" id="ARBA00022679"/>
    </source>
</evidence>
<evidence type="ECO:0000259" key="4">
    <source>
        <dbReference type="Pfam" id="PF02729"/>
    </source>
</evidence>
<dbReference type="Gene3D" id="3.40.50.1370">
    <property type="entry name" value="Aspartate/ornithine carbamoyltransferase"/>
    <property type="match status" value="2"/>
</dbReference>
<name>A0A285NQ29_9AQUI</name>
<dbReference type="InterPro" id="IPR006132">
    <property type="entry name" value="Asp/Orn_carbamoyltranf_P-bd"/>
</dbReference>
<evidence type="ECO:0000313" key="6">
    <source>
        <dbReference type="Proteomes" id="UP000218627"/>
    </source>
</evidence>
<dbReference type="Pfam" id="PF00185">
    <property type="entry name" value="OTCace"/>
    <property type="match status" value="1"/>
</dbReference>
<proteinExistence type="inferred from homology"/>
<evidence type="ECO:0000313" key="5">
    <source>
        <dbReference type="EMBL" id="SNZ11630.1"/>
    </source>
</evidence>
<dbReference type="GO" id="GO:0016597">
    <property type="term" value="F:amino acid binding"/>
    <property type="evidence" value="ECO:0007669"/>
    <property type="project" value="InterPro"/>
</dbReference>
<dbReference type="UniPathway" id="UPA00070">
    <property type="reaction ID" value="UER00116"/>
</dbReference>
<dbReference type="PROSITE" id="PS00097">
    <property type="entry name" value="CARBAMOYLTRANSFERASE"/>
    <property type="match status" value="1"/>
</dbReference>
<dbReference type="RefSeq" id="WP_096600345.1">
    <property type="nucleotide sequence ID" value="NZ_OBEN01000001.1"/>
</dbReference>
<dbReference type="InterPro" id="IPR036901">
    <property type="entry name" value="Asp/Orn_carbamoylTrfase_sf"/>
</dbReference>
<dbReference type="PRINTS" id="PR00101">
    <property type="entry name" value="ATCASE"/>
</dbReference>
<dbReference type="EMBL" id="OBEN01000001">
    <property type="protein sequence ID" value="SNZ11630.1"/>
    <property type="molecule type" value="Genomic_DNA"/>
</dbReference>
<keyword evidence="6" id="KW-1185">Reference proteome</keyword>
<dbReference type="Pfam" id="PF02729">
    <property type="entry name" value="OTCace_N"/>
    <property type="match status" value="1"/>
</dbReference>
<dbReference type="PRINTS" id="PR00100">
    <property type="entry name" value="AOTCASE"/>
</dbReference>
<evidence type="ECO:0000259" key="3">
    <source>
        <dbReference type="Pfam" id="PF00185"/>
    </source>
</evidence>
<dbReference type="GO" id="GO:0006520">
    <property type="term" value="P:amino acid metabolic process"/>
    <property type="evidence" value="ECO:0007669"/>
    <property type="project" value="InterPro"/>
</dbReference>
<reference evidence="6" key="1">
    <citation type="submission" date="2017-09" db="EMBL/GenBank/DDBJ databases">
        <authorList>
            <person name="Varghese N."/>
            <person name="Submissions S."/>
        </authorList>
    </citation>
    <scope>NUCLEOTIDE SEQUENCE [LARGE SCALE GENOMIC DNA]</scope>
    <source>
        <strain evidence="6">DSM 2913</strain>
    </source>
</reference>
<keyword evidence="1 2" id="KW-0808">Transferase</keyword>
<evidence type="ECO:0000256" key="2">
    <source>
        <dbReference type="RuleBase" id="RU003634"/>
    </source>
</evidence>
<feature type="domain" description="Aspartate/ornithine carbamoyltransferase Asp/Orn-binding" evidence="3">
    <location>
        <begin position="144"/>
        <end position="288"/>
    </location>
</feature>
<dbReference type="InterPro" id="IPR006130">
    <property type="entry name" value="Asp/Orn_carbamoylTrfase"/>
</dbReference>
<organism evidence="5 6">
    <name type="scientific">Hydrogenobacter hydrogenophilus</name>
    <dbReference type="NCBI Taxonomy" id="35835"/>
    <lineage>
        <taxon>Bacteria</taxon>
        <taxon>Pseudomonadati</taxon>
        <taxon>Aquificota</taxon>
        <taxon>Aquificia</taxon>
        <taxon>Aquificales</taxon>
        <taxon>Aquificaceae</taxon>
        <taxon>Hydrogenobacter</taxon>
    </lineage>
</organism>
<dbReference type="GO" id="GO:0005829">
    <property type="term" value="C:cytosol"/>
    <property type="evidence" value="ECO:0007669"/>
    <property type="project" value="TreeGrafter"/>
</dbReference>
<dbReference type="GO" id="GO:0044205">
    <property type="term" value="P:'de novo' UMP biosynthetic process"/>
    <property type="evidence" value="ECO:0007669"/>
    <property type="project" value="UniProtKB-UniPathway"/>
</dbReference>
<dbReference type="PANTHER" id="PTHR45753">
    <property type="entry name" value="ORNITHINE CARBAMOYLTRANSFERASE, MITOCHONDRIAL"/>
    <property type="match status" value="1"/>
</dbReference>